<comment type="caution">
    <text evidence="3">The sequence shown here is derived from an EMBL/GenBank/DDBJ whole genome shotgun (WGS) entry which is preliminary data.</text>
</comment>
<protein>
    <submittedName>
        <fullName evidence="3">Heparan-alpha-glucosaminide N-acetyltransferase</fullName>
        <ecNumber evidence="3">2.3.1.78</ecNumber>
    </submittedName>
</protein>
<dbReference type="EC" id="2.3.1.78" evidence="3"/>
<evidence type="ECO:0000313" key="4">
    <source>
        <dbReference type="Proteomes" id="UP001595547"/>
    </source>
</evidence>
<reference evidence="4" key="1">
    <citation type="journal article" date="2019" name="Int. J. Syst. Evol. Microbiol.">
        <title>The Global Catalogue of Microorganisms (GCM) 10K type strain sequencing project: providing services to taxonomists for standard genome sequencing and annotation.</title>
        <authorList>
            <consortium name="The Broad Institute Genomics Platform"/>
            <consortium name="The Broad Institute Genome Sequencing Center for Infectious Disease"/>
            <person name="Wu L."/>
            <person name="Ma J."/>
        </authorList>
    </citation>
    <scope>NUCLEOTIDE SEQUENCE [LARGE SCALE GENOMIC DNA]</scope>
    <source>
        <strain evidence="4">KCTC 52039</strain>
    </source>
</reference>
<feature type="transmembrane region" description="Helical" evidence="1">
    <location>
        <begin position="12"/>
        <end position="36"/>
    </location>
</feature>
<dbReference type="Pfam" id="PF07786">
    <property type="entry name" value="HGSNAT_cat"/>
    <property type="match status" value="1"/>
</dbReference>
<evidence type="ECO:0000313" key="3">
    <source>
        <dbReference type="EMBL" id="MFC3179606.1"/>
    </source>
</evidence>
<dbReference type="RefSeq" id="WP_380071243.1">
    <property type="nucleotide sequence ID" value="NZ_JBHRTO010000001.1"/>
</dbReference>
<dbReference type="InterPro" id="IPR012429">
    <property type="entry name" value="HGSNAT_cat"/>
</dbReference>
<accession>A0ABV7IW48</accession>
<evidence type="ECO:0000259" key="2">
    <source>
        <dbReference type="Pfam" id="PF07786"/>
    </source>
</evidence>
<dbReference type="Proteomes" id="UP001595547">
    <property type="component" value="Unassembled WGS sequence"/>
</dbReference>
<feature type="transmembrane region" description="Helical" evidence="1">
    <location>
        <begin position="173"/>
        <end position="197"/>
    </location>
</feature>
<feature type="transmembrane region" description="Helical" evidence="1">
    <location>
        <begin position="104"/>
        <end position="122"/>
    </location>
</feature>
<keyword evidence="1" id="KW-0472">Membrane</keyword>
<name>A0ABV7IW48_9RHOB</name>
<keyword evidence="1" id="KW-1133">Transmembrane helix</keyword>
<keyword evidence="4" id="KW-1185">Reference proteome</keyword>
<feature type="domain" description="Heparan-alpha-glucosaminide N-acetyltransferase catalytic" evidence="2">
    <location>
        <begin position="6"/>
        <end position="227"/>
    </location>
</feature>
<feature type="transmembrane region" description="Helical" evidence="1">
    <location>
        <begin position="48"/>
        <end position="67"/>
    </location>
</feature>
<feature type="transmembrane region" description="Helical" evidence="1">
    <location>
        <begin position="79"/>
        <end position="98"/>
    </location>
</feature>
<keyword evidence="1" id="KW-0812">Transmembrane</keyword>
<sequence length="240" mass="26464">MPQTTRIPLIDLARTAALLGMVAFHFSYDLLMFGLIPYNYAYTPTFYYHARIVAGTFLLLSGLGLWLSHGAGIRWPAFWRRFAKIAGAAALVSVATRIAMPEFYVYFGILHAIALYSLLGLLALRLPAIVTAALAAVFVYGSYHWHTEALNAPLLRFVGLALDPATTMDFEPIFPWFGAVLAGIALGKLGSQTGLWARLVGKPTGKWVQIASWPGQHSLLIYLIHQPILMGLVWLYSQLA</sequence>
<gene>
    <name evidence="3" type="ORF">ACFOGH_01270</name>
</gene>
<proteinExistence type="predicted"/>
<dbReference type="EMBL" id="JBHRTO010000001">
    <property type="protein sequence ID" value="MFC3179606.1"/>
    <property type="molecule type" value="Genomic_DNA"/>
</dbReference>
<keyword evidence="3" id="KW-0808">Transferase</keyword>
<evidence type="ECO:0000256" key="1">
    <source>
        <dbReference type="SAM" id="Phobius"/>
    </source>
</evidence>
<feature type="transmembrane region" description="Helical" evidence="1">
    <location>
        <begin position="218"/>
        <end position="237"/>
    </location>
</feature>
<dbReference type="GO" id="GO:0015019">
    <property type="term" value="F:heparan-alpha-glucosaminide N-acetyltransferase activity"/>
    <property type="evidence" value="ECO:0007669"/>
    <property type="project" value="UniProtKB-EC"/>
</dbReference>
<organism evidence="3 4">
    <name type="scientific">Cypionkella sinensis</name>
    <dbReference type="NCBI Taxonomy" id="1756043"/>
    <lineage>
        <taxon>Bacteria</taxon>
        <taxon>Pseudomonadati</taxon>
        <taxon>Pseudomonadota</taxon>
        <taxon>Alphaproteobacteria</taxon>
        <taxon>Rhodobacterales</taxon>
        <taxon>Paracoccaceae</taxon>
        <taxon>Cypionkella</taxon>
    </lineage>
</organism>
<keyword evidence="3" id="KW-0012">Acyltransferase</keyword>